<comment type="caution">
    <text evidence="1">The sequence shown here is derived from an EMBL/GenBank/DDBJ whole genome shotgun (WGS) entry which is preliminary data.</text>
</comment>
<keyword evidence="2" id="KW-1185">Reference proteome</keyword>
<accession>A0ACC0BFP9</accession>
<dbReference type="Proteomes" id="UP001060085">
    <property type="component" value="Linkage Group LG03"/>
</dbReference>
<evidence type="ECO:0000313" key="1">
    <source>
        <dbReference type="EMBL" id="KAI5671466.1"/>
    </source>
</evidence>
<proteinExistence type="predicted"/>
<sequence>MLRSQNIIDSAASTSTSGFISSLSITRLEEEVDDLKKIKIELISSKNEVPRYRDARQQQENYQVAESSQDVKMLEFDELKLPSLEAALNDKEKDIQIAFMDQAEIEILIGLVMDSTGLLNPILIRGVYDRFLQTTHKQSILYQWLVVVMLEFVRNLVSIF</sequence>
<evidence type="ECO:0000313" key="2">
    <source>
        <dbReference type="Proteomes" id="UP001060085"/>
    </source>
</evidence>
<dbReference type="EMBL" id="CM044703">
    <property type="protein sequence ID" value="KAI5671466.1"/>
    <property type="molecule type" value="Genomic_DNA"/>
</dbReference>
<reference evidence="2" key="1">
    <citation type="journal article" date="2023" name="Nat. Plants">
        <title>Single-cell RNA sequencing provides a high-resolution roadmap for understanding the multicellular compartmentation of specialized metabolism.</title>
        <authorList>
            <person name="Sun S."/>
            <person name="Shen X."/>
            <person name="Li Y."/>
            <person name="Li Y."/>
            <person name="Wang S."/>
            <person name="Li R."/>
            <person name="Zhang H."/>
            <person name="Shen G."/>
            <person name="Guo B."/>
            <person name="Wei J."/>
            <person name="Xu J."/>
            <person name="St-Pierre B."/>
            <person name="Chen S."/>
            <person name="Sun C."/>
        </authorList>
    </citation>
    <scope>NUCLEOTIDE SEQUENCE [LARGE SCALE GENOMIC DNA]</scope>
</reference>
<gene>
    <name evidence="1" type="ORF">M9H77_11830</name>
</gene>
<organism evidence="1 2">
    <name type="scientific">Catharanthus roseus</name>
    <name type="common">Madagascar periwinkle</name>
    <name type="synonym">Vinca rosea</name>
    <dbReference type="NCBI Taxonomy" id="4058"/>
    <lineage>
        <taxon>Eukaryota</taxon>
        <taxon>Viridiplantae</taxon>
        <taxon>Streptophyta</taxon>
        <taxon>Embryophyta</taxon>
        <taxon>Tracheophyta</taxon>
        <taxon>Spermatophyta</taxon>
        <taxon>Magnoliopsida</taxon>
        <taxon>eudicotyledons</taxon>
        <taxon>Gunneridae</taxon>
        <taxon>Pentapetalae</taxon>
        <taxon>asterids</taxon>
        <taxon>lamiids</taxon>
        <taxon>Gentianales</taxon>
        <taxon>Apocynaceae</taxon>
        <taxon>Rauvolfioideae</taxon>
        <taxon>Vinceae</taxon>
        <taxon>Catharanthinae</taxon>
        <taxon>Catharanthus</taxon>
    </lineage>
</organism>
<name>A0ACC0BFP9_CATRO</name>
<protein>
    <submittedName>
        <fullName evidence="1">Uncharacterized protein</fullName>
    </submittedName>
</protein>